<accession>A0A8T2RTN6</accession>
<dbReference type="PANTHER" id="PTHR24148:SF64">
    <property type="entry name" value="HETEROKARYON INCOMPATIBILITY DOMAIN-CONTAINING PROTEIN"/>
    <property type="match status" value="1"/>
</dbReference>
<name>A0A8T2RTN6_CERRI</name>
<reference evidence="2" key="1">
    <citation type="submission" date="2021-08" db="EMBL/GenBank/DDBJ databases">
        <title>WGS assembly of Ceratopteris richardii.</title>
        <authorList>
            <person name="Marchant D.B."/>
            <person name="Chen G."/>
            <person name="Jenkins J."/>
            <person name="Shu S."/>
            <person name="Leebens-Mack J."/>
            <person name="Grimwood J."/>
            <person name="Schmutz J."/>
            <person name="Soltis P."/>
            <person name="Soltis D."/>
            <person name="Chen Z.-H."/>
        </authorList>
    </citation>
    <scope>NUCLEOTIDE SEQUENCE</scope>
    <source>
        <strain evidence="2">Whitten #5841</strain>
        <tissue evidence="2">Leaf</tissue>
    </source>
</reference>
<dbReference type="PANTHER" id="PTHR24148">
    <property type="entry name" value="ANKYRIN REPEAT DOMAIN-CONTAINING PROTEIN 39 HOMOLOG-RELATED"/>
    <property type="match status" value="1"/>
</dbReference>
<dbReference type="InterPro" id="IPR052895">
    <property type="entry name" value="HetReg/Transcr_Mod"/>
</dbReference>
<feature type="domain" description="Heterokaryon incompatibility" evidence="1">
    <location>
        <begin position="35"/>
        <end position="136"/>
    </location>
</feature>
<comment type="caution">
    <text evidence="2">The sequence shown here is derived from an EMBL/GenBank/DDBJ whole genome shotgun (WGS) entry which is preliminary data.</text>
</comment>
<dbReference type="EMBL" id="CM035429">
    <property type="protein sequence ID" value="KAH7299816.1"/>
    <property type="molecule type" value="Genomic_DNA"/>
</dbReference>
<evidence type="ECO:0000259" key="1">
    <source>
        <dbReference type="Pfam" id="PF06985"/>
    </source>
</evidence>
<keyword evidence="3" id="KW-1185">Reference proteome</keyword>
<evidence type="ECO:0000313" key="3">
    <source>
        <dbReference type="Proteomes" id="UP000825935"/>
    </source>
</evidence>
<protein>
    <recommendedName>
        <fullName evidence="1">Heterokaryon incompatibility domain-containing protein</fullName>
    </recommendedName>
</protein>
<dbReference type="AlphaFoldDB" id="A0A8T2RTN6"/>
<proteinExistence type="predicted"/>
<gene>
    <name evidence="2" type="ORF">KP509_24G031000</name>
</gene>
<dbReference type="InterPro" id="IPR010730">
    <property type="entry name" value="HET"/>
</dbReference>
<organism evidence="2 3">
    <name type="scientific">Ceratopteris richardii</name>
    <name type="common">Triangle waterfern</name>
    <dbReference type="NCBI Taxonomy" id="49495"/>
    <lineage>
        <taxon>Eukaryota</taxon>
        <taxon>Viridiplantae</taxon>
        <taxon>Streptophyta</taxon>
        <taxon>Embryophyta</taxon>
        <taxon>Tracheophyta</taxon>
        <taxon>Polypodiopsida</taxon>
        <taxon>Polypodiidae</taxon>
        <taxon>Polypodiales</taxon>
        <taxon>Pteridineae</taxon>
        <taxon>Pteridaceae</taxon>
        <taxon>Parkerioideae</taxon>
        <taxon>Ceratopteris</taxon>
    </lineage>
</organism>
<dbReference type="Proteomes" id="UP000825935">
    <property type="component" value="Chromosome 24"/>
</dbReference>
<evidence type="ECO:0000313" key="2">
    <source>
        <dbReference type="EMBL" id="KAH7299816.1"/>
    </source>
</evidence>
<dbReference type="Pfam" id="PF06985">
    <property type="entry name" value="HET"/>
    <property type="match status" value="1"/>
</dbReference>
<dbReference type="OrthoDB" id="20872at2759"/>
<sequence length="426" mass="48727">MDSTSLVRPLRLIDIRTLRHQESGGLHFTTQSSWHVISHTWSSDIREFSVIIGGLVAQKSHASYETLFESAGFENHPAYVHLLDFLMILQLRLVEWVWLDAVCINQTDSTEKDREIQNMGTYYQKSLGCFVVLHGFGRGFKLLPDDASPADMQQVLSSVDILPRWYTRAWTFQEWVLSSAVTFIVDLSAEVILRKTACVLRKKHNEGVSCIFCLLTSHSIFPEYLWSSITLDVQGYPPFLKSHVLSLPSLRPGVADNLTFCNTGHCKHFIRVATKDHWYLADDVGVVSLFKLPYHIKNGFDSKSIELLQDDLTQRVLAKHYVFHSKPDPPDSKYSLIDHDSRKIHVIEEISKRDCSNPEDRVLSVLKLLGVEQMLQVRTGRTLQRQLIELGKALLNAREEDTLLKLRVVDPLAVSYRECPGWQILK</sequence>